<name>A0A136KLA2_9BACT</name>
<organism evidence="2 3">
    <name type="scientific">candidate division WS6 bacterium OLB21</name>
    <dbReference type="NCBI Taxonomy" id="1617427"/>
    <lineage>
        <taxon>Bacteria</taxon>
        <taxon>Candidatus Dojkabacteria</taxon>
    </lineage>
</organism>
<comment type="caution">
    <text evidence="2">The sequence shown here is derived from an EMBL/GenBank/DDBJ whole genome shotgun (WGS) entry which is preliminary data.</text>
</comment>
<protein>
    <submittedName>
        <fullName evidence="2">Uncharacterized protein</fullName>
    </submittedName>
</protein>
<dbReference type="AlphaFoldDB" id="A0A136KLA2"/>
<keyword evidence="1" id="KW-0812">Transmembrane</keyword>
<evidence type="ECO:0000313" key="3">
    <source>
        <dbReference type="Proteomes" id="UP000070449"/>
    </source>
</evidence>
<accession>A0A136KLA2</accession>
<feature type="transmembrane region" description="Helical" evidence="1">
    <location>
        <begin position="12"/>
        <end position="34"/>
    </location>
</feature>
<dbReference type="Proteomes" id="UP000070449">
    <property type="component" value="Unassembled WGS sequence"/>
</dbReference>
<gene>
    <name evidence="2" type="ORF">UZ20_WS6002000034</name>
</gene>
<keyword evidence="1" id="KW-0472">Membrane</keyword>
<proteinExistence type="predicted"/>
<reference evidence="2 3" key="1">
    <citation type="submission" date="2015-02" db="EMBL/GenBank/DDBJ databases">
        <title>Improved understanding of the partial-nitritation anammox process through 23 genomes representing the majority of the microbial community.</title>
        <authorList>
            <person name="Speth D.R."/>
            <person name="In T Zandt M."/>
            <person name="Guerrero Cruz S."/>
            <person name="Jetten M.S."/>
            <person name="Dutilh B.E."/>
        </authorList>
    </citation>
    <scope>NUCLEOTIDE SEQUENCE [LARGE SCALE GENOMIC DNA]</scope>
    <source>
        <strain evidence="2">OLB21</strain>
    </source>
</reference>
<evidence type="ECO:0000256" key="1">
    <source>
        <dbReference type="SAM" id="Phobius"/>
    </source>
</evidence>
<evidence type="ECO:0000313" key="2">
    <source>
        <dbReference type="EMBL" id="KXK10211.1"/>
    </source>
</evidence>
<sequence>MELDLNHLKTLSFTVLKGIALYAAANALTAGFTLECRHTIRKRAGGVSELSGNPYLPIEASHINHSRKNHFYGKPYNGIALTPFEHLIYHEQFIENPFAIGLNDAQNDMAIRRLQHTCRELNKQRGIPKMTYEQRQVIADQLIVLVTNICSDNGMVCPYDQL</sequence>
<keyword evidence="1" id="KW-1133">Transmembrane helix</keyword>
<dbReference type="EMBL" id="JYPD01000007">
    <property type="protein sequence ID" value="KXK10211.1"/>
    <property type="molecule type" value="Genomic_DNA"/>
</dbReference>